<accession>A0ABT6NBM0</accession>
<evidence type="ECO:0000313" key="1">
    <source>
        <dbReference type="EMBL" id="MDH8677799.1"/>
    </source>
</evidence>
<dbReference type="Proteomes" id="UP001158045">
    <property type="component" value="Unassembled WGS sequence"/>
</dbReference>
<comment type="caution">
    <text evidence="1">The sequence shown here is derived from an EMBL/GenBank/DDBJ whole genome shotgun (WGS) entry which is preliminary data.</text>
</comment>
<sequence length="147" mass="16724">MDKKKPSTEILAESLIKSSDIDAFLDTHSHSVVAENFNDYLYHLVEVRDMKISDCLRLSMISESYGYQLFNGKRQPSRTKVLQLALGLGLALDETNRLLKLAEKSELYVKDQRDAVVMFALNKNWSLFDTEALLNERGLPSIVKAKD</sequence>
<evidence type="ECO:0008006" key="3">
    <source>
        <dbReference type="Google" id="ProtNLM"/>
    </source>
</evidence>
<keyword evidence="2" id="KW-1185">Reference proteome</keyword>
<dbReference type="RefSeq" id="WP_281093620.1">
    <property type="nucleotide sequence ID" value="NZ_JARYZI010000003.1"/>
</dbReference>
<name>A0ABT6NBM0_9FIRM</name>
<gene>
    <name evidence="1" type="ORF">QE109_06550</name>
</gene>
<reference evidence="1 2" key="1">
    <citation type="submission" date="2023-04" db="EMBL/GenBank/DDBJ databases">
        <title>Fusibacter bizertensis strain WBS, isolated from littoral bottom sediments of the Arctic seas - biochemical and genomic analysis.</title>
        <authorList>
            <person name="Brioukhanov A.L."/>
        </authorList>
    </citation>
    <scope>NUCLEOTIDE SEQUENCE [LARGE SCALE GENOMIC DNA]</scope>
    <source>
        <strain evidence="1 2">WBS</strain>
    </source>
</reference>
<evidence type="ECO:0000313" key="2">
    <source>
        <dbReference type="Proteomes" id="UP001158045"/>
    </source>
</evidence>
<dbReference type="EMBL" id="JARYZI010000003">
    <property type="protein sequence ID" value="MDH8677799.1"/>
    <property type="molecule type" value="Genomic_DNA"/>
</dbReference>
<protein>
    <recommendedName>
        <fullName evidence="3">XRE family transcriptional regulator</fullName>
    </recommendedName>
</protein>
<proteinExistence type="predicted"/>
<organism evidence="1 2">
    <name type="scientific">Fusibacter bizertensis</name>
    <dbReference type="NCBI Taxonomy" id="1488331"/>
    <lineage>
        <taxon>Bacteria</taxon>
        <taxon>Bacillati</taxon>
        <taxon>Bacillota</taxon>
        <taxon>Clostridia</taxon>
        <taxon>Eubacteriales</taxon>
        <taxon>Eubacteriales Family XII. Incertae Sedis</taxon>
        <taxon>Fusibacter</taxon>
    </lineage>
</organism>